<dbReference type="Pfam" id="PF13585">
    <property type="entry name" value="CHU_C"/>
    <property type="match status" value="1"/>
</dbReference>
<evidence type="ECO:0000259" key="2">
    <source>
        <dbReference type="Pfam" id="PF17892"/>
    </source>
</evidence>
<feature type="chain" id="PRO_5047421033" evidence="1">
    <location>
        <begin position="22"/>
        <end position="1578"/>
    </location>
</feature>
<dbReference type="NCBIfam" id="TIGR04131">
    <property type="entry name" value="Bac_Flav_CTERM"/>
    <property type="match status" value="1"/>
</dbReference>
<gene>
    <name evidence="3" type="ORF">ACFOWD_12155</name>
</gene>
<keyword evidence="4" id="KW-1185">Reference proteome</keyword>
<dbReference type="RefSeq" id="WP_377410913.1">
    <property type="nucleotide sequence ID" value="NZ_JBHSCY010000002.1"/>
</dbReference>
<dbReference type="Proteomes" id="UP001595826">
    <property type="component" value="Unassembled WGS sequence"/>
</dbReference>
<dbReference type="InterPro" id="IPR038081">
    <property type="entry name" value="CalX-like_sf"/>
</dbReference>
<dbReference type="InterPro" id="IPR026341">
    <property type="entry name" value="T9SS_type_B"/>
</dbReference>
<comment type="caution">
    <text evidence="3">The sequence shown here is derived from an EMBL/GenBank/DDBJ whole genome shotgun (WGS) entry which is preliminary data.</text>
</comment>
<dbReference type="Pfam" id="PF17892">
    <property type="entry name" value="Cadherin_5"/>
    <property type="match status" value="1"/>
</dbReference>
<keyword evidence="1" id="KW-0732">Signal</keyword>
<feature type="signal peptide" evidence="1">
    <location>
        <begin position="1"/>
        <end position="21"/>
    </location>
</feature>
<accession>A0ABV8RB90</accession>
<reference evidence="4" key="1">
    <citation type="journal article" date="2019" name="Int. J. Syst. Evol. Microbiol.">
        <title>The Global Catalogue of Microorganisms (GCM) 10K type strain sequencing project: providing services to taxonomists for standard genome sequencing and annotation.</title>
        <authorList>
            <consortium name="The Broad Institute Genomics Platform"/>
            <consortium name="The Broad Institute Genome Sequencing Center for Infectious Disease"/>
            <person name="Wu L."/>
            <person name="Ma J."/>
        </authorList>
    </citation>
    <scope>NUCLEOTIDE SEQUENCE [LARGE SCALE GENOMIC DNA]</scope>
    <source>
        <strain evidence="4">CECT 8655</strain>
    </source>
</reference>
<dbReference type="Gene3D" id="2.60.40.2030">
    <property type="match status" value="2"/>
</dbReference>
<evidence type="ECO:0000256" key="1">
    <source>
        <dbReference type="SAM" id="SignalP"/>
    </source>
</evidence>
<protein>
    <submittedName>
        <fullName evidence="3">Ig-like domain-containing protein</fullName>
    </submittedName>
</protein>
<dbReference type="EMBL" id="JBHSCY010000002">
    <property type="protein sequence ID" value="MFC4269664.1"/>
    <property type="molecule type" value="Genomic_DNA"/>
</dbReference>
<organism evidence="3 4">
    <name type="scientific">Polaribacter marinivivus</name>
    <dbReference type="NCBI Taxonomy" id="1524260"/>
    <lineage>
        <taxon>Bacteria</taxon>
        <taxon>Pseudomonadati</taxon>
        <taxon>Bacteroidota</taxon>
        <taxon>Flavobacteriia</taxon>
        <taxon>Flavobacteriales</taxon>
        <taxon>Flavobacteriaceae</taxon>
    </lineage>
</organism>
<evidence type="ECO:0000313" key="4">
    <source>
        <dbReference type="Proteomes" id="UP001595826"/>
    </source>
</evidence>
<feature type="domain" description="Cadherin-like" evidence="2">
    <location>
        <begin position="240"/>
        <end position="338"/>
    </location>
</feature>
<dbReference type="SUPFAM" id="SSF141072">
    <property type="entry name" value="CalX-like"/>
    <property type="match status" value="3"/>
</dbReference>
<dbReference type="Gene3D" id="2.60.40.1200">
    <property type="match status" value="3"/>
</dbReference>
<dbReference type="InterPro" id="IPR041690">
    <property type="entry name" value="Cadherin_5"/>
</dbReference>
<proteinExistence type="predicted"/>
<name>A0ABV8RB90_9FLAO</name>
<sequence length="1578" mass="171119">MITKQIKILFLLLLVFQSTFAQQNAPVANNDNNSTFVNTTLNENAPGVLSNDTDVDGDPLIVTQFMVNGITFNAGDTATIAQGTISIFSDGSYIFTPNTNFVGNVDVINYTISDGALTSSANLTINVIYPPTAPEANDDNRTIFVNNTLAEAVPGVLGNDSDLNGDTLVVTQFTINGVVFIAGETATTPQGTISILANGSFTFSPNSNFVGNVDVINYTISDGALTSSANLTINVIHPPTAPEANDDYDTADINTTLNVAAPGIFINDSDINGDTLNVTEFTIGGVTYNAGQTVNLTAGSFTLNQDGSYVLVPSANFTGELPTILYTISDGVFTASANLFISVEPTQDLLEITSFSSCNQGFTSDGEYKIRYTAIFRNRSNAKDYHEPSMIRNIDITNNLQATFGNGCVVEVDEISVFNNGFTRDFINGGGLPREFGNNEINDSFRNVTSNSILNDNAINNLTLYPRQILNVTYCVTVRPFCDGRPNPTPSGSGIDFNNTINVTTNRGSATESLLLTDFHTTEAVVTAGLFVPEFNNDSQDPPGVVNPDGTYDYNNRVIITNEGSASANNVNFNMGLGSFLDNGVVFDEIRITQVSGPPVTINQAYNGDTETNLLAPNNSLAAGEKIILELYYLIQPFNSQNYSFFFQISRSQTQGILDNFDETIPRNTRRHSFVTWSDNLGNHLDRYYRSASATQSVSSSLQCACTTTGMRFLYNSSSSVEKIIANVDKIPNGIIEYDELTFQITIRNTSESVDLRNLQLEDNLNSICSGNVVSVSSPTIVSSTAKTNPNLNSNFNGITDINIFDGTSGILGADEIITIEFSVILSEDCLGDNTTTFTSREPFNIISSSASVTVSAFTDSDGDGIINSIDLDDDNDTILDITETNGLDPLADDDTDLLPNYRDTDFGIDANGDGIVDIFDFDNDGVPNHLDLDSDNDGILDIVEAGNASVDTNNNGRTNTEVGANGLDNSLETNDTATTNITFTLPNTDANGNLDYVDIDSDDDGIVDNIEAQLTASYIAPNLIYTEAGIDTAYPNGITLVDTDNDLIFDYLDINSDNDIRNDVIEAWDINADGTSETVFSNIDADNDGLDDAFDNNINLVNPTNNQTPLSFPNEDNPDNPERDWREIIAIVILVDNVSETEGNDFIFNLSLVTKRDNSIPAQSASPINIDFTTTNGTTTAATYQIATSPFDFTGFSSVNFTIPAFTDTSTFTVTSLEDTIFEIDELFTLTGNITSNNTINTEIIGVGTILDNDVAPSITMNNARADEGVDLTYTISISHPSSRPIEIQITTSDVEARDILDYIGVSEIITITETVDPTNANTEASFAITTLLDNLNEPDEELLNIIGSVVPTSIVDTQDLTKTGTIVDVDPNPLIEISSHKVEEGQDITFTISLLNANNELMQNYAPINIVLETIDNTTTANQDYQAFSILTEIPELTSTITRLVTTVDDKLNEKTESFNLQITVNLANVANSVMPFGVGTLVDNDYPNLFSPNNDGRSDVFEISGVVEEYPNFKLQIFNRLGDEVYQYSNNGNQNPVWWDGTYNGKSAPVGVYYYILDYNDGTRKPKNGFVQLIR</sequence>
<dbReference type="Pfam" id="PF17963">
    <property type="entry name" value="Big_9"/>
    <property type="match status" value="2"/>
</dbReference>
<evidence type="ECO:0000313" key="3">
    <source>
        <dbReference type="EMBL" id="MFC4269664.1"/>
    </source>
</evidence>